<organism evidence="5 6">
    <name type="scientific">Amycolatopsis oliviviridis</name>
    <dbReference type="NCBI Taxonomy" id="1471590"/>
    <lineage>
        <taxon>Bacteria</taxon>
        <taxon>Bacillati</taxon>
        <taxon>Actinomycetota</taxon>
        <taxon>Actinomycetes</taxon>
        <taxon>Pseudonocardiales</taxon>
        <taxon>Pseudonocardiaceae</taxon>
        <taxon>Amycolatopsis</taxon>
    </lineage>
</organism>
<dbReference type="Gene3D" id="3.10.129.110">
    <property type="entry name" value="Polyketide synthase dehydratase"/>
    <property type="match status" value="1"/>
</dbReference>
<dbReference type="Pfam" id="PF08659">
    <property type="entry name" value="KR"/>
    <property type="match status" value="2"/>
</dbReference>
<evidence type="ECO:0000259" key="4">
    <source>
        <dbReference type="SMART" id="SM00822"/>
    </source>
</evidence>
<protein>
    <recommendedName>
        <fullName evidence="4">Ketoreductase domain-containing protein</fullName>
    </recommendedName>
</protein>
<evidence type="ECO:0000256" key="2">
    <source>
        <dbReference type="ARBA" id="ARBA00022553"/>
    </source>
</evidence>
<keyword evidence="6" id="KW-1185">Reference proteome</keyword>
<evidence type="ECO:0000256" key="1">
    <source>
        <dbReference type="ARBA" id="ARBA00022450"/>
    </source>
</evidence>
<dbReference type="InterPro" id="IPR050091">
    <property type="entry name" value="PKS_NRPS_Biosynth_Enz"/>
</dbReference>
<evidence type="ECO:0000313" key="6">
    <source>
        <dbReference type="Proteomes" id="UP000635387"/>
    </source>
</evidence>
<feature type="domain" description="Ketoreductase" evidence="4">
    <location>
        <begin position="1140"/>
        <end position="1366"/>
    </location>
</feature>
<dbReference type="SUPFAM" id="SSF51735">
    <property type="entry name" value="NAD(P)-binding Rossmann-fold domains"/>
    <property type="match status" value="3"/>
</dbReference>
<reference evidence="6" key="1">
    <citation type="journal article" date="2019" name="Int. J. Syst. Evol. Microbiol.">
        <title>The Global Catalogue of Microorganisms (GCM) 10K type strain sequencing project: providing services to taxonomists for standard genome sequencing and annotation.</title>
        <authorList>
            <consortium name="The Broad Institute Genomics Platform"/>
            <consortium name="The Broad Institute Genome Sequencing Center for Infectious Disease"/>
            <person name="Wu L."/>
            <person name="Ma J."/>
        </authorList>
    </citation>
    <scope>NUCLEOTIDE SEQUENCE [LARGE SCALE GENOMIC DNA]</scope>
    <source>
        <strain evidence="6">CGMCC 4.7683</strain>
    </source>
</reference>
<dbReference type="InterPro" id="IPR036291">
    <property type="entry name" value="NAD(P)-bd_dom_sf"/>
</dbReference>
<name>A0ABQ3LWW9_9PSEU</name>
<dbReference type="Proteomes" id="UP000635387">
    <property type="component" value="Unassembled WGS sequence"/>
</dbReference>
<proteinExistence type="predicted"/>
<sequence>MSNPDRGTPHLYGAEGARELLDVLTGTVPEQVISRESAGRQARLRASSPSAPETVLQRYELSWQREAGDPELPAGPLFPDGTLVVLDDNAPVPEGMPEDTAVLRFGDTGWSFGDRRTADGEELLTMLSEWSYRHVRVLATLEPWNLARKFAPAAVLRLHDACFLAAKASGGLDTYGIALSGGADGNGVVHPYAGLFTGLVKAMELEPVVTTARFCVVLTAADAGAATAQLADEMRVRHALPGVVLGGGKRWVRRARPAPVPPARGAVLGEDAVVLGAGTSRGIGMLTLLALAENCRPVIHILGTNDLSTYEPEELAEDDEAHRLRRRAALVAAARGENGGVPAVNARLRRLAQAREVHAALTRLSELCGQGRVHYHVCDTGDPDQVRRAGAEVLAAQDGRPVDLLLNFSGLTRSAELPAKSLENFRVVRDIKVNTYHALKHAFAENPPRRWINAGSLAGLFGIQGETDYAAANDFLYTAADVAEGTAETTFGWGLWDGTTRSTEPLVAEVLDRHLSRMPAEEGVAHFLAELSRPGAVPTLAHFGALERRIMGERHPQRVAVWTPGPEETGSGPEPPFDEIVERGPRNLVAQREFAVSRDAYLEHHLVGGHPTVPGMVALELAAQAAKALVPGRVPVGVRDLVLDRFIRVFRSSARPQRKKIVAEMEEDVPGVYGETVVNVRILTDVVAPDGTILATDREHCRMSVVLRDRPLECPRPAPDRLPRAAGAPELANPYQLPNPFAELSGVFAANKLVQSGPEGKLATLTLDGIEVGRWFGHAVLPAVACDALAQVMATTADDGWSPITVPRTVRRIDFYGGLNDVALADGELTLRATSGPDGGVWGGVFTADGRLVLRVAGATGEALGYVHQESGRTRTVEEHRGETPAPMTQPEAGLSEPGEENEPAVRPHLLAYDTTDFARPVQRWVTEPVPRPVDPISGALRGRRVLLLGAHAATTEAVAEQLTAGGAHVTTAGSSARVGELSAEAAGWDVIADLTLTGLADYELGDTAWREALLTTTAALQAVYDHWLGSAEADRFQYLTVGHGDGLFGRSDDTVPQPLSSAWAAMAKNLMVELPGLSTTSIDLDRLDVAEIARVLDVEAGRPEAQEVGYRDGVRHVQRVLVSPLPSDRSSEPVVGPDDCVLVSGGGRGVGFALAEELARLGAEVVVTGRRPLTGPGAELDDVDFAAWRKSRLLEAAGGPGGVREGRRAVENAEFVRTAVANLAAAAGRGVRIRYEPCDVIDRDQVERLVAGLERTPTVLVHNAATYRGVRFSRLTPEEVVRAVEVKVTGFATLFAAVAARASEDRPLRFVSCAGSMSASGGMVGHTAYAAGSGALSRLGLWAARRSGVPVHTISWPTWERIGNIVHYLGAARYGSTMDSADGTAHWLAEMSGSVRNRERGGESGYFGRLGVMTRPHQLRALAWPAGSPDRTRVDTGLAFLGEVLRFVEHERFVTRHRWSPAEHPHLCEAGGKLSIPMLLEYVLAVGDWVRPEGHPRQHLFSVSDVDVRLGGLSVDEGTLALDFDAVGGWTDGTWQVRVTVNDARGAVASAVLDYGERPPEPVSVAAGPLTDVRAHADEDLWCGTPTPAACLPHPALAAILTAAAPMGRVPDRLKIARLVAVPGCRDVRTVRANASCGLAAKDGRAMLEVHGVEKLSELQGREGRCDSGVGTAGQLRANGG</sequence>
<dbReference type="PANTHER" id="PTHR43775:SF37">
    <property type="entry name" value="SI:DKEY-61P9.11"/>
    <property type="match status" value="1"/>
</dbReference>
<dbReference type="EMBL" id="BNAY01000007">
    <property type="protein sequence ID" value="GHH28232.1"/>
    <property type="molecule type" value="Genomic_DNA"/>
</dbReference>
<feature type="compositionally biased region" description="Basic and acidic residues" evidence="3">
    <location>
        <begin position="871"/>
        <end position="883"/>
    </location>
</feature>
<gene>
    <name evidence="5" type="ORF">GCM10017790_58730</name>
</gene>
<dbReference type="SMART" id="SM00822">
    <property type="entry name" value="PKS_KR"/>
    <property type="match status" value="1"/>
</dbReference>
<dbReference type="RefSeq" id="WP_191257632.1">
    <property type="nucleotide sequence ID" value="NZ_BNAY01000007.1"/>
</dbReference>
<dbReference type="InterPro" id="IPR057326">
    <property type="entry name" value="KR_dom"/>
</dbReference>
<evidence type="ECO:0000256" key="3">
    <source>
        <dbReference type="SAM" id="MobiDB-lite"/>
    </source>
</evidence>
<keyword evidence="2" id="KW-0597">Phosphoprotein</keyword>
<keyword evidence="1" id="KW-0596">Phosphopantetheine</keyword>
<feature type="region of interest" description="Disordered" evidence="3">
    <location>
        <begin position="871"/>
        <end position="903"/>
    </location>
</feature>
<dbReference type="InterPro" id="IPR049552">
    <property type="entry name" value="PKS_DH_N"/>
</dbReference>
<comment type="caution">
    <text evidence="5">The sequence shown here is derived from an EMBL/GenBank/DDBJ whole genome shotgun (WGS) entry which is preliminary data.</text>
</comment>
<dbReference type="Gene3D" id="3.40.50.720">
    <property type="entry name" value="NAD(P)-binding Rossmann-like Domain"/>
    <property type="match status" value="2"/>
</dbReference>
<dbReference type="InterPro" id="IPR042104">
    <property type="entry name" value="PKS_dehydratase_sf"/>
</dbReference>
<dbReference type="Pfam" id="PF21089">
    <property type="entry name" value="PKS_DH_N"/>
    <property type="match status" value="1"/>
</dbReference>
<evidence type="ECO:0000313" key="5">
    <source>
        <dbReference type="EMBL" id="GHH28232.1"/>
    </source>
</evidence>
<accession>A0ABQ3LWW9</accession>
<dbReference type="PANTHER" id="PTHR43775">
    <property type="entry name" value="FATTY ACID SYNTHASE"/>
    <property type="match status" value="1"/>
</dbReference>
<dbReference type="InterPro" id="IPR013968">
    <property type="entry name" value="PKS_KR"/>
</dbReference>